<keyword evidence="3" id="KW-1185">Reference proteome</keyword>
<dbReference type="Proteomes" id="UP001162156">
    <property type="component" value="Unassembled WGS sequence"/>
</dbReference>
<dbReference type="InterPro" id="IPR036378">
    <property type="entry name" value="FAS1_dom_sf"/>
</dbReference>
<feature type="domain" description="FAS1" evidence="1">
    <location>
        <begin position="1"/>
        <end position="99"/>
    </location>
</feature>
<dbReference type="EMBL" id="JANEYF010003523">
    <property type="protein sequence ID" value="KAJ8935742.1"/>
    <property type="molecule type" value="Genomic_DNA"/>
</dbReference>
<evidence type="ECO:0000259" key="1">
    <source>
        <dbReference type="PROSITE" id="PS50213"/>
    </source>
</evidence>
<proteinExistence type="predicted"/>
<comment type="caution">
    <text evidence="2">The sequence shown here is derived from an EMBL/GenBank/DDBJ whole genome shotgun (WGS) entry which is preliminary data.</text>
</comment>
<sequence>MEEPFTILAPQNSATKRAENLLHQPELVKKLLLDHMVLGARIDLTNITSDTSFKTLGGRTVRVRPTKEDNSKLKANDANVIERKVIVPNGLLVVLDSYLFPEEHLIKKNTSQGKLVDIAAYSVVTAKEDSKNQSNTTFVENIMEVLSFLKSGVRVFQHFLSRSNVSRLLRDGR</sequence>
<gene>
    <name evidence="2" type="ORF">NQ314_012668</name>
</gene>
<name>A0AAV8X9V3_9CUCU</name>
<accession>A0AAV8X9V3</accession>
<reference evidence="2" key="1">
    <citation type="journal article" date="2023" name="Insect Mol. Biol.">
        <title>Genome sequencing provides insights into the evolution of gene families encoding plant cell wall-degrading enzymes in longhorned beetles.</title>
        <authorList>
            <person name="Shin N.R."/>
            <person name="Okamura Y."/>
            <person name="Kirsch R."/>
            <person name="Pauchet Y."/>
        </authorList>
    </citation>
    <scope>NUCLEOTIDE SEQUENCE</scope>
    <source>
        <strain evidence="2">RBIC_L_NR</strain>
    </source>
</reference>
<dbReference type="SMART" id="SM00554">
    <property type="entry name" value="FAS1"/>
    <property type="match status" value="1"/>
</dbReference>
<evidence type="ECO:0000313" key="3">
    <source>
        <dbReference type="Proteomes" id="UP001162156"/>
    </source>
</evidence>
<evidence type="ECO:0000313" key="2">
    <source>
        <dbReference type="EMBL" id="KAJ8935742.1"/>
    </source>
</evidence>
<dbReference type="SUPFAM" id="SSF82153">
    <property type="entry name" value="FAS1 domain"/>
    <property type="match status" value="1"/>
</dbReference>
<dbReference type="Gene3D" id="2.30.180.10">
    <property type="entry name" value="FAS1 domain"/>
    <property type="match status" value="1"/>
</dbReference>
<dbReference type="PROSITE" id="PS50213">
    <property type="entry name" value="FAS1"/>
    <property type="match status" value="1"/>
</dbReference>
<dbReference type="Pfam" id="PF02469">
    <property type="entry name" value="Fasciclin"/>
    <property type="match status" value="1"/>
</dbReference>
<organism evidence="2 3">
    <name type="scientific">Rhamnusium bicolor</name>
    <dbReference type="NCBI Taxonomy" id="1586634"/>
    <lineage>
        <taxon>Eukaryota</taxon>
        <taxon>Metazoa</taxon>
        <taxon>Ecdysozoa</taxon>
        <taxon>Arthropoda</taxon>
        <taxon>Hexapoda</taxon>
        <taxon>Insecta</taxon>
        <taxon>Pterygota</taxon>
        <taxon>Neoptera</taxon>
        <taxon>Endopterygota</taxon>
        <taxon>Coleoptera</taxon>
        <taxon>Polyphaga</taxon>
        <taxon>Cucujiformia</taxon>
        <taxon>Chrysomeloidea</taxon>
        <taxon>Cerambycidae</taxon>
        <taxon>Lepturinae</taxon>
        <taxon>Rhagiini</taxon>
        <taxon>Rhamnusium</taxon>
    </lineage>
</organism>
<dbReference type="AlphaFoldDB" id="A0AAV8X9V3"/>
<dbReference type="InterPro" id="IPR000782">
    <property type="entry name" value="FAS1_domain"/>
</dbReference>
<protein>
    <recommendedName>
        <fullName evidence="1">FAS1 domain-containing protein</fullName>
    </recommendedName>
</protein>